<keyword evidence="3" id="KW-0732">Signal</keyword>
<feature type="compositionally biased region" description="Basic and acidic residues" evidence="1">
    <location>
        <begin position="326"/>
        <end position="347"/>
    </location>
</feature>
<feature type="transmembrane region" description="Helical" evidence="2">
    <location>
        <begin position="164"/>
        <end position="190"/>
    </location>
</feature>
<keyword evidence="5" id="KW-1185">Reference proteome</keyword>
<feature type="compositionally biased region" description="Acidic residues" evidence="1">
    <location>
        <begin position="358"/>
        <end position="367"/>
    </location>
</feature>
<feature type="compositionally biased region" description="Basic and acidic residues" evidence="1">
    <location>
        <begin position="536"/>
        <end position="575"/>
    </location>
</feature>
<evidence type="ECO:0000313" key="4">
    <source>
        <dbReference type="EMBL" id="GFR61945.1"/>
    </source>
</evidence>
<keyword evidence="2" id="KW-0472">Membrane</keyword>
<dbReference type="AlphaFoldDB" id="A0AAV4EMI4"/>
<protein>
    <recommendedName>
        <fullName evidence="6">CUB domain-containing protein</fullName>
    </recommendedName>
</protein>
<dbReference type="Proteomes" id="UP000762676">
    <property type="component" value="Unassembled WGS sequence"/>
</dbReference>
<sequence>MGVIILILLSFLPRIEMQVPNIYDMDKLSTCGRTVFVDDSGVRLNGRGNVAPSQPPTLCIVYLQSVYANDDGSNKLQVEVESLQIKDCNIQVDLYNGRNSVGRTLQSMSCQYSSAGIFYSKSREVTVKLTRPDKIVHNEYQYTLLIKPYKDRDVPGTKTGVSSLSVAAIIGIIIGCLVLVGLIILFLWCFCTGRLGDFNIPGRSIKGNGGFVNGAMSHEKTNAEMMKVKDPIVFDSQTAANQYPPAPRLYQRNVPRNYMNSGRRFDSRESEYANDNRDDSRWRGGPRHDYEPYKVEETTQNRQNERKETLIDEVFDSDSATQESEILNHDTLDDETLQKRSVNERRWSPKAKRKSEAEVPEEGELDSESPQLERYKSMDLQSQPDQDTIASSHHVNAGVRANVEDENLSPQGSLNRRNKGNKSPKSKRKTGKEPDPMAMPPEAFEPIFTAPITGIDYKSSQANQAYGYPSYPPYGLIPAGMFAQGVPGTQTYAYAYQTVPPGGMPGQQGAWVVQNTPTAEGNRRTAYVMEETTGVNEERRDKRNLTPESKRKNRQHRDPFKENDRSRKRGDKEPDLSVVARGAAPPDPGQGHRSVAMKSGTDPHTGIHTTQVVWTDTAPDPSDPKPGEDPQVTRKTITRVTTKSGYGVLPAAGDPLMMLDGEDEPAFLSASKKRAGPGNKRPAFLEAPSVPSAYTPDKENIDFYTGPVPSRGNYDDHHSVPPPERTSTPQIPVHQHPSYNSAIRDRIPFDDSTV</sequence>
<evidence type="ECO:0008006" key="6">
    <source>
        <dbReference type="Google" id="ProtNLM"/>
    </source>
</evidence>
<feature type="region of interest" description="Disordered" evidence="1">
    <location>
        <begin position="668"/>
        <end position="754"/>
    </location>
</feature>
<feature type="region of interest" description="Disordered" evidence="1">
    <location>
        <begin position="243"/>
        <end position="372"/>
    </location>
</feature>
<evidence type="ECO:0000313" key="5">
    <source>
        <dbReference type="Proteomes" id="UP000762676"/>
    </source>
</evidence>
<evidence type="ECO:0000256" key="1">
    <source>
        <dbReference type="SAM" id="MobiDB-lite"/>
    </source>
</evidence>
<feature type="signal peptide" evidence="3">
    <location>
        <begin position="1"/>
        <end position="17"/>
    </location>
</feature>
<organism evidence="4 5">
    <name type="scientific">Elysia marginata</name>
    <dbReference type="NCBI Taxonomy" id="1093978"/>
    <lineage>
        <taxon>Eukaryota</taxon>
        <taxon>Metazoa</taxon>
        <taxon>Spiralia</taxon>
        <taxon>Lophotrochozoa</taxon>
        <taxon>Mollusca</taxon>
        <taxon>Gastropoda</taxon>
        <taxon>Heterobranchia</taxon>
        <taxon>Euthyneura</taxon>
        <taxon>Panpulmonata</taxon>
        <taxon>Sacoglossa</taxon>
        <taxon>Placobranchoidea</taxon>
        <taxon>Plakobranchidae</taxon>
        <taxon>Elysia</taxon>
    </lineage>
</organism>
<dbReference type="EMBL" id="BMAT01003775">
    <property type="protein sequence ID" value="GFR61945.1"/>
    <property type="molecule type" value="Genomic_DNA"/>
</dbReference>
<feature type="compositionally biased region" description="Basic and acidic residues" evidence="1">
    <location>
        <begin position="622"/>
        <end position="632"/>
    </location>
</feature>
<gene>
    <name evidence="4" type="ORF">ElyMa_001858600</name>
</gene>
<feature type="compositionally biased region" description="Basic and acidic residues" evidence="1">
    <location>
        <begin position="743"/>
        <end position="754"/>
    </location>
</feature>
<reference evidence="4 5" key="1">
    <citation type="journal article" date="2021" name="Elife">
        <title>Chloroplast acquisition without the gene transfer in kleptoplastic sea slugs, Plakobranchus ocellatus.</title>
        <authorList>
            <person name="Maeda T."/>
            <person name="Takahashi S."/>
            <person name="Yoshida T."/>
            <person name="Shimamura S."/>
            <person name="Takaki Y."/>
            <person name="Nagai Y."/>
            <person name="Toyoda A."/>
            <person name="Suzuki Y."/>
            <person name="Arimoto A."/>
            <person name="Ishii H."/>
            <person name="Satoh N."/>
            <person name="Nishiyama T."/>
            <person name="Hasebe M."/>
            <person name="Maruyama T."/>
            <person name="Minagawa J."/>
            <person name="Obokata J."/>
            <person name="Shigenobu S."/>
        </authorList>
    </citation>
    <scope>NUCLEOTIDE SEQUENCE [LARGE SCALE GENOMIC DNA]</scope>
</reference>
<accession>A0AAV4EMI4</accession>
<name>A0AAV4EMI4_9GAST</name>
<proteinExistence type="predicted"/>
<feature type="chain" id="PRO_5043966091" description="CUB domain-containing protein" evidence="3">
    <location>
        <begin position="18"/>
        <end position="754"/>
    </location>
</feature>
<feature type="compositionally biased region" description="Basic residues" evidence="1">
    <location>
        <begin position="416"/>
        <end position="430"/>
    </location>
</feature>
<keyword evidence="2" id="KW-0812">Transmembrane</keyword>
<evidence type="ECO:0000256" key="3">
    <source>
        <dbReference type="SAM" id="SignalP"/>
    </source>
</evidence>
<feature type="region of interest" description="Disordered" evidence="1">
    <location>
        <begin position="401"/>
        <end position="442"/>
    </location>
</feature>
<feature type="compositionally biased region" description="Basic and acidic residues" evidence="1">
    <location>
        <begin position="263"/>
        <end position="310"/>
    </location>
</feature>
<evidence type="ECO:0000256" key="2">
    <source>
        <dbReference type="SAM" id="Phobius"/>
    </source>
</evidence>
<keyword evidence="2" id="KW-1133">Transmembrane helix</keyword>
<comment type="caution">
    <text evidence="4">The sequence shown here is derived from an EMBL/GenBank/DDBJ whole genome shotgun (WGS) entry which is preliminary data.</text>
</comment>
<feature type="region of interest" description="Disordered" evidence="1">
    <location>
        <begin position="518"/>
        <end position="639"/>
    </location>
</feature>